<evidence type="ECO:0000259" key="1">
    <source>
        <dbReference type="Pfam" id="PF01568"/>
    </source>
</evidence>
<dbReference type="GO" id="GO:0009055">
    <property type="term" value="F:electron transfer activity"/>
    <property type="evidence" value="ECO:0007669"/>
    <property type="project" value="TreeGrafter"/>
</dbReference>
<evidence type="ECO:0000313" key="5">
    <source>
        <dbReference type="Proteomes" id="UP001299608"/>
    </source>
</evidence>
<comment type="caution">
    <text evidence="2">The sequence shown here is derived from an EMBL/GenBank/DDBJ whole genome shotgun (WGS) entry which is preliminary data.</text>
</comment>
<dbReference type="GO" id="GO:0016491">
    <property type="term" value="F:oxidoreductase activity"/>
    <property type="evidence" value="ECO:0007669"/>
    <property type="project" value="InterPro"/>
</dbReference>
<proteinExistence type="predicted"/>
<accession>A0AAW5BXL4</accession>
<sequence length="147" mass="16429">MGRPGDIPAIPKYVPCEEGPEDPVRERYPLQLIGWHTKRRCHSIHDSNQWMEEVEPQRMWMNPVVAEARGLTEGMEASVYNDRGRIRIPVQVTDRVIQGVVAIPQGAWYTPGKDGIGTRGSINVLTSTHPTPLAKGNVQHTNLVEVS</sequence>
<organism evidence="2 5">
    <name type="scientific">Enterocloster aldenensis</name>
    <dbReference type="NCBI Taxonomy" id="358742"/>
    <lineage>
        <taxon>Bacteria</taxon>
        <taxon>Bacillati</taxon>
        <taxon>Bacillota</taxon>
        <taxon>Clostridia</taxon>
        <taxon>Lachnospirales</taxon>
        <taxon>Lachnospiraceae</taxon>
        <taxon>Enterocloster</taxon>
    </lineage>
</organism>
<dbReference type="InterPro" id="IPR050612">
    <property type="entry name" value="Prok_Mopterin_Oxidored"/>
</dbReference>
<dbReference type="GO" id="GO:0030151">
    <property type="term" value="F:molybdenum ion binding"/>
    <property type="evidence" value="ECO:0007669"/>
    <property type="project" value="TreeGrafter"/>
</dbReference>
<feature type="domain" description="Molybdopterin dinucleotide-binding" evidence="1">
    <location>
        <begin position="30"/>
        <end position="139"/>
    </location>
</feature>
<dbReference type="Gene3D" id="2.40.40.20">
    <property type="match status" value="1"/>
</dbReference>
<dbReference type="RefSeq" id="WP_165640846.1">
    <property type="nucleotide sequence ID" value="NZ_JAAITT010000002.1"/>
</dbReference>
<evidence type="ECO:0000313" key="4">
    <source>
        <dbReference type="Proteomes" id="UP000669239"/>
    </source>
</evidence>
<reference evidence="3 4" key="1">
    <citation type="journal article" date="2020" name="Cell Host Microbe">
        <title>Functional and Genomic Variation between Human-Derived Isolates of Lachnospiraceae Reveals Inter- and Intra-Species Diversity.</title>
        <authorList>
            <person name="Sorbara M.T."/>
            <person name="Littmann E.R."/>
            <person name="Fontana E."/>
            <person name="Moody T.U."/>
            <person name="Kohout C.E."/>
            <person name="Gjonbalaj M."/>
            <person name="Eaton V."/>
            <person name="Seok R."/>
            <person name="Leiner I.M."/>
            <person name="Pamer E.G."/>
        </authorList>
    </citation>
    <scope>NUCLEOTIDE SEQUENCE [LARGE SCALE GENOMIC DNA]</scope>
    <source>
        <strain evidence="3 4">MSK.1.17</strain>
    </source>
</reference>
<dbReference type="SUPFAM" id="SSF50692">
    <property type="entry name" value="ADC-like"/>
    <property type="match status" value="1"/>
</dbReference>
<dbReference type="Proteomes" id="UP000669239">
    <property type="component" value="Unassembled WGS sequence"/>
</dbReference>
<dbReference type="GO" id="GO:0030288">
    <property type="term" value="C:outer membrane-bounded periplasmic space"/>
    <property type="evidence" value="ECO:0007669"/>
    <property type="project" value="TreeGrafter"/>
</dbReference>
<dbReference type="AlphaFoldDB" id="A0AAW5BXL4"/>
<dbReference type="PANTHER" id="PTHR43742:SF3">
    <property type="entry name" value="DIMETHYL SULFOXIDE REDUCTASE DMSA"/>
    <property type="match status" value="1"/>
</dbReference>
<dbReference type="EMBL" id="JAAITT010000002">
    <property type="protein sequence ID" value="NSJ47367.1"/>
    <property type="molecule type" value="Genomic_DNA"/>
</dbReference>
<dbReference type="Proteomes" id="UP001299608">
    <property type="component" value="Unassembled WGS sequence"/>
</dbReference>
<dbReference type="InterPro" id="IPR009010">
    <property type="entry name" value="Asp_de-COase-like_dom_sf"/>
</dbReference>
<protein>
    <recommendedName>
        <fullName evidence="1">Molybdopterin dinucleotide-binding domain-containing protein</fullName>
    </recommendedName>
</protein>
<reference evidence="3" key="2">
    <citation type="submission" date="2020-02" db="EMBL/GenBank/DDBJ databases">
        <authorList>
            <person name="Littmann E."/>
            <person name="Sorbara M."/>
        </authorList>
    </citation>
    <scope>NUCLEOTIDE SEQUENCE</scope>
    <source>
        <strain evidence="3">MSK.1.17</strain>
    </source>
</reference>
<evidence type="ECO:0000313" key="3">
    <source>
        <dbReference type="EMBL" id="NSJ47367.1"/>
    </source>
</evidence>
<dbReference type="InterPro" id="IPR006657">
    <property type="entry name" value="MoPterin_dinucl-bd_dom"/>
</dbReference>
<gene>
    <name evidence="3" type="ORF">G5B36_01430</name>
    <name evidence="2" type="ORF">L0N08_21850</name>
</gene>
<dbReference type="PANTHER" id="PTHR43742">
    <property type="entry name" value="TRIMETHYLAMINE-N-OXIDE REDUCTASE"/>
    <property type="match status" value="1"/>
</dbReference>
<dbReference type="Pfam" id="PF01568">
    <property type="entry name" value="Molydop_binding"/>
    <property type="match status" value="1"/>
</dbReference>
<name>A0AAW5BXL4_9FIRM</name>
<dbReference type="GO" id="GO:0009061">
    <property type="term" value="P:anaerobic respiration"/>
    <property type="evidence" value="ECO:0007669"/>
    <property type="project" value="TreeGrafter"/>
</dbReference>
<dbReference type="EMBL" id="JAKNGE010000032">
    <property type="protein sequence ID" value="MCG4748068.1"/>
    <property type="molecule type" value="Genomic_DNA"/>
</dbReference>
<reference evidence="2" key="3">
    <citation type="submission" date="2022-01" db="EMBL/GenBank/DDBJ databases">
        <title>Collection of gut derived symbiotic bacterial strains cultured from healthy donors.</title>
        <authorList>
            <person name="Lin H."/>
            <person name="Kohout C."/>
            <person name="Waligurski E."/>
            <person name="Pamer E.G."/>
        </authorList>
    </citation>
    <scope>NUCLEOTIDE SEQUENCE</scope>
    <source>
        <strain evidence="2">DFI.6.55</strain>
    </source>
</reference>
<dbReference type="GO" id="GO:0043546">
    <property type="term" value="F:molybdopterin cofactor binding"/>
    <property type="evidence" value="ECO:0007669"/>
    <property type="project" value="InterPro"/>
</dbReference>
<evidence type="ECO:0000313" key="2">
    <source>
        <dbReference type="EMBL" id="MCG4748068.1"/>
    </source>
</evidence>
<keyword evidence="4" id="KW-1185">Reference proteome</keyword>